<dbReference type="Pfam" id="PF10952">
    <property type="entry name" value="DUF2753"/>
    <property type="match status" value="1"/>
</dbReference>
<dbReference type="InterPro" id="IPR020206">
    <property type="entry name" value="Uncharacterised_VP2110"/>
</dbReference>
<dbReference type="OrthoDB" id="5587613at2"/>
<name>A0A0F5VH04_9GAMM</name>
<reference evidence="1 2" key="1">
    <citation type="submission" date="2014-12" db="EMBL/GenBank/DDBJ databases">
        <title>Mercury Reductase activity and rhizosphere competence traits in the genome of root associated Photobacterium halotolerans MELD1.</title>
        <authorList>
            <person name="Mathew D.C."/>
            <person name="Huang C.-C."/>
        </authorList>
    </citation>
    <scope>NUCLEOTIDE SEQUENCE [LARGE SCALE GENOMIC DNA]</scope>
    <source>
        <strain evidence="1 2">MELD1</strain>
    </source>
</reference>
<sequence>MNVSRWEMHTLLAAEAEKDHKPMMSVIHYQLALSESQQLEPVDGTLDELEELLAIKVTACHNMASFWRKQGDGDYELKYLQLASEQIMALIPQCPNRDCEAFISSLGCCKSALIDFLKRHPNPKVAKQVAHITTSNQCELIARFRLQ</sequence>
<protein>
    <submittedName>
        <fullName evidence="1">Membrane protein</fullName>
    </submittedName>
</protein>
<gene>
    <name evidence="1" type="ORF">KY46_00460</name>
</gene>
<comment type="caution">
    <text evidence="1">The sequence shown here is derived from an EMBL/GenBank/DDBJ whole genome shotgun (WGS) entry which is preliminary data.</text>
</comment>
<dbReference type="PATRIC" id="fig|265726.11.peg.99"/>
<evidence type="ECO:0000313" key="2">
    <source>
        <dbReference type="Proteomes" id="UP000033633"/>
    </source>
</evidence>
<dbReference type="STRING" id="265726.KY46_00460"/>
<keyword evidence="2" id="KW-1185">Reference proteome</keyword>
<dbReference type="Proteomes" id="UP000033633">
    <property type="component" value="Unassembled WGS sequence"/>
</dbReference>
<dbReference type="RefSeq" id="WP_046218674.1">
    <property type="nucleotide sequence ID" value="NZ_JWYV01000001.1"/>
</dbReference>
<evidence type="ECO:0000313" key="1">
    <source>
        <dbReference type="EMBL" id="KKD01343.1"/>
    </source>
</evidence>
<dbReference type="EMBL" id="JWYV01000001">
    <property type="protein sequence ID" value="KKD01343.1"/>
    <property type="molecule type" value="Genomic_DNA"/>
</dbReference>
<accession>A0A0F5VH04</accession>
<organism evidence="1 2">
    <name type="scientific">Photobacterium halotolerans</name>
    <dbReference type="NCBI Taxonomy" id="265726"/>
    <lineage>
        <taxon>Bacteria</taxon>
        <taxon>Pseudomonadati</taxon>
        <taxon>Pseudomonadota</taxon>
        <taxon>Gammaproteobacteria</taxon>
        <taxon>Vibrionales</taxon>
        <taxon>Vibrionaceae</taxon>
        <taxon>Photobacterium</taxon>
    </lineage>
</organism>
<proteinExistence type="predicted"/>
<dbReference type="AlphaFoldDB" id="A0A0F5VH04"/>